<accession>A0A1V4DH40</accession>
<dbReference type="Pfam" id="PF01694">
    <property type="entry name" value="Rhomboid"/>
    <property type="match status" value="1"/>
</dbReference>
<protein>
    <recommendedName>
        <fullName evidence="6">Peptidase S54 rhomboid domain-containing protein</fullName>
    </recommendedName>
</protein>
<feature type="transmembrane region" description="Helical" evidence="5">
    <location>
        <begin position="32"/>
        <end position="55"/>
    </location>
</feature>
<dbReference type="GO" id="GO:0016020">
    <property type="term" value="C:membrane"/>
    <property type="evidence" value="ECO:0007669"/>
    <property type="project" value="UniProtKB-SubCell"/>
</dbReference>
<evidence type="ECO:0000256" key="3">
    <source>
        <dbReference type="ARBA" id="ARBA00022989"/>
    </source>
</evidence>
<feature type="transmembrane region" description="Helical" evidence="5">
    <location>
        <begin position="96"/>
        <end position="117"/>
    </location>
</feature>
<organism evidence="7 8">
    <name type="scientific">Vagococcus martis</name>
    <dbReference type="NCBI Taxonomy" id="1768210"/>
    <lineage>
        <taxon>Bacteria</taxon>
        <taxon>Bacillati</taxon>
        <taxon>Bacillota</taxon>
        <taxon>Bacilli</taxon>
        <taxon>Lactobacillales</taxon>
        <taxon>Enterococcaceae</taxon>
        <taxon>Vagococcus</taxon>
    </lineage>
</organism>
<evidence type="ECO:0000256" key="4">
    <source>
        <dbReference type="ARBA" id="ARBA00023136"/>
    </source>
</evidence>
<keyword evidence="2 5" id="KW-0812">Transmembrane</keyword>
<evidence type="ECO:0000256" key="1">
    <source>
        <dbReference type="ARBA" id="ARBA00004141"/>
    </source>
</evidence>
<feature type="transmembrane region" description="Helical" evidence="5">
    <location>
        <begin position="67"/>
        <end position="90"/>
    </location>
</feature>
<gene>
    <name evidence="7" type="ORF">BW731_06345</name>
</gene>
<evidence type="ECO:0000256" key="2">
    <source>
        <dbReference type="ARBA" id="ARBA00022692"/>
    </source>
</evidence>
<proteinExistence type="predicted"/>
<evidence type="ECO:0000259" key="6">
    <source>
        <dbReference type="Pfam" id="PF01694"/>
    </source>
</evidence>
<dbReference type="GO" id="GO:0004252">
    <property type="term" value="F:serine-type endopeptidase activity"/>
    <property type="evidence" value="ECO:0007669"/>
    <property type="project" value="InterPro"/>
</dbReference>
<dbReference type="EMBL" id="MVAB01000001">
    <property type="protein sequence ID" value="OPF87825.1"/>
    <property type="molecule type" value="Genomic_DNA"/>
</dbReference>
<keyword evidence="4 5" id="KW-0472">Membrane</keyword>
<reference evidence="7 8" key="1">
    <citation type="submission" date="2017-02" db="EMBL/GenBank/DDBJ databases">
        <title>Vagococcus cremeus sp. nov., isolated from the small intestine of a marten, Martes flavigula.</title>
        <authorList>
            <person name="Tak E.J."/>
            <person name="Bae J.-W."/>
        </authorList>
    </citation>
    <scope>NUCLEOTIDE SEQUENCE [LARGE SCALE GENOMIC DNA]</scope>
    <source>
        <strain evidence="7 8">D7T301</strain>
    </source>
</reference>
<sequence>MIAIYCLNIFTKGRLDTLFELDSNKILKQHQIYRLVTFGFLHGGVIHLIGNLLIIRNIVYPFFQNKLSFSSFLGIFVMSTFITGIALITYYSKNSFTFVGSSVGFYAFFGLMLVFYINKGWDYFNLSIGQQPFYNNGLVWAIVIFFLGSFITSYWENFKQFSGLFAHNISFLTGIIIGVIINFGR</sequence>
<name>A0A1V4DH40_9ENTE</name>
<keyword evidence="3 5" id="KW-1133">Transmembrane helix</keyword>
<dbReference type="SUPFAM" id="SSF144091">
    <property type="entry name" value="Rhomboid-like"/>
    <property type="match status" value="1"/>
</dbReference>
<dbReference type="Gene3D" id="1.20.1540.10">
    <property type="entry name" value="Rhomboid-like"/>
    <property type="match status" value="1"/>
</dbReference>
<comment type="caution">
    <text evidence="7">The sequence shown here is derived from an EMBL/GenBank/DDBJ whole genome shotgun (WGS) entry which is preliminary data.</text>
</comment>
<keyword evidence="8" id="KW-1185">Reference proteome</keyword>
<dbReference type="Proteomes" id="UP000189970">
    <property type="component" value="Unassembled WGS sequence"/>
</dbReference>
<dbReference type="AlphaFoldDB" id="A0A1V4DH40"/>
<evidence type="ECO:0000256" key="5">
    <source>
        <dbReference type="SAM" id="Phobius"/>
    </source>
</evidence>
<feature type="domain" description="Peptidase S54 rhomboid" evidence="6">
    <location>
        <begin position="30"/>
        <end position="181"/>
    </location>
</feature>
<comment type="subcellular location">
    <subcellularLocation>
        <location evidence="1">Membrane</location>
        <topology evidence="1">Multi-pass membrane protein</topology>
    </subcellularLocation>
</comment>
<dbReference type="RefSeq" id="WP_079346633.1">
    <property type="nucleotide sequence ID" value="NZ_MVAB01000001.1"/>
</dbReference>
<dbReference type="InterPro" id="IPR035952">
    <property type="entry name" value="Rhomboid-like_sf"/>
</dbReference>
<evidence type="ECO:0000313" key="8">
    <source>
        <dbReference type="Proteomes" id="UP000189970"/>
    </source>
</evidence>
<feature type="transmembrane region" description="Helical" evidence="5">
    <location>
        <begin position="138"/>
        <end position="155"/>
    </location>
</feature>
<dbReference type="InterPro" id="IPR022764">
    <property type="entry name" value="Peptidase_S54_rhomboid_dom"/>
</dbReference>
<evidence type="ECO:0000313" key="7">
    <source>
        <dbReference type="EMBL" id="OPF87825.1"/>
    </source>
</evidence>
<feature type="transmembrane region" description="Helical" evidence="5">
    <location>
        <begin position="161"/>
        <end position="183"/>
    </location>
</feature>